<dbReference type="InterPro" id="IPR051052">
    <property type="entry name" value="Diverse_substrate_MTase"/>
</dbReference>
<comment type="similarity">
    <text evidence="1">Belongs to the methyltransferase superfamily.</text>
</comment>
<dbReference type="RefSeq" id="WP_229715350.1">
    <property type="nucleotide sequence ID" value="NZ_BMMX01000001.1"/>
</dbReference>
<evidence type="ECO:0000256" key="1">
    <source>
        <dbReference type="ARBA" id="ARBA00008361"/>
    </source>
</evidence>
<keyword evidence="6" id="KW-1185">Reference proteome</keyword>
<organism evidence="5 6">
    <name type="scientific">Mangrovihabitans endophyticus</name>
    <dbReference type="NCBI Taxonomy" id="1751298"/>
    <lineage>
        <taxon>Bacteria</taxon>
        <taxon>Bacillati</taxon>
        <taxon>Actinomycetota</taxon>
        <taxon>Actinomycetes</taxon>
        <taxon>Micromonosporales</taxon>
        <taxon>Micromonosporaceae</taxon>
        <taxon>Mangrovihabitans</taxon>
    </lineage>
</organism>
<comment type="caution">
    <text evidence="5">The sequence shown here is derived from an EMBL/GenBank/DDBJ whole genome shotgun (WGS) entry which is preliminary data.</text>
</comment>
<evidence type="ECO:0000259" key="4">
    <source>
        <dbReference type="Pfam" id="PF08241"/>
    </source>
</evidence>
<evidence type="ECO:0000256" key="3">
    <source>
        <dbReference type="ARBA" id="ARBA00022679"/>
    </source>
</evidence>
<reference evidence="5" key="2">
    <citation type="submission" date="2020-09" db="EMBL/GenBank/DDBJ databases">
        <authorList>
            <person name="Sun Q."/>
            <person name="Zhou Y."/>
        </authorList>
    </citation>
    <scope>NUCLEOTIDE SEQUENCE</scope>
    <source>
        <strain evidence="5">CGMCC 4.7299</strain>
    </source>
</reference>
<keyword evidence="3" id="KW-0808">Transferase</keyword>
<feature type="domain" description="Methyltransferase type 11" evidence="4">
    <location>
        <begin position="51"/>
        <end position="137"/>
    </location>
</feature>
<sequence length="279" mass="30503">MNPAMSPDTRKQGEGFSHFDGDVALYDSSKPVYPNDLVTRIVTAMPGRDILNVGCGTGIEARQFQAAGCAVLGVDPDERMAEFARGTGVPVETSRFETWMSVGRTFDAVVAGTAWHWVDPGVGVAKAAQVLRPGGLLAPFHHAQHTPPRLEAVGDGLPAWSSRSAEAYRRVAPDSVFDPGGRRRSSMELYQMLFDEFANQIRQADGFSEPEQWQFGWERTYTRDEWLDLLPTYGAVAKLPPAELARVLERVGAAIDEMGGSFSLPFTTIAVIAVRKDTD</sequence>
<dbReference type="AlphaFoldDB" id="A0A8J3FKU0"/>
<dbReference type="InterPro" id="IPR013216">
    <property type="entry name" value="Methyltransf_11"/>
</dbReference>
<dbReference type="InterPro" id="IPR029063">
    <property type="entry name" value="SAM-dependent_MTases_sf"/>
</dbReference>
<dbReference type="Gene3D" id="3.40.50.150">
    <property type="entry name" value="Vaccinia Virus protein VP39"/>
    <property type="match status" value="1"/>
</dbReference>
<dbReference type="GO" id="GO:0032259">
    <property type="term" value="P:methylation"/>
    <property type="evidence" value="ECO:0007669"/>
    <property type="project" value="UniProtKB-KW"/>
</dbReference>
<evidence type="ECO:0000313" key="6">
    <source>
        <dbReference type="Proteomes" id="UP000656042"/>
    </source>
</evidence>
<dbReference type="SUPFAM" id="SSF53335">
    <property type="entry name" value="S-adenosyl-L-methionine-dependent methyltransferases"/>
    <property type="match status" value="1"/>
</dbReference>
<protein>
    <submittedName>
        <fullName evidence="5">Methyltransferase type 11</fullName>
    </submittedName>
</protein>
<keyword evidence="2 5" id="KW-0489">Methyltransferase</keyword>
<evidence type="ECO:0000256" key="2">
    <source>
        <dbReference type="ARBA" id="ARBA00022603"/>
    </source>
</evidence>
<dbReference type="EMBL" id="BMMX01000001">
    <property type="protein sequence ID" value="GGK72794.1"/>
    <property type="molecule type" value="Genomic_DNA"/>
</dbReference>
<dbReference type="PANTHER" id="PTHR44942:SF4">
    <property type="entry name" value="METHYLTRANSFERASE TYPE 11 DOMAIN-CONTAINING PROTEIN"/>
    <property type="match status" value="1"/>
</dbReference>
<evidence type="ECO:0000313" key="5">
    <source>
        <dbReference type="EMBL" id="GGK72794.1"/>
    </source>
</evidence>
<accession>A0A8J3FKU0</accession>
<gene>
    <name evidence="5" type="ORF">GCM10012284_03390</name>
</gene>
<reference evidence="5" key="1">
    <citation type="journal article" date="2014" name="Int. J. Syst. Evol. Microbiol.">
        <title>Complete genome sequence of Corynebacterium casei LMG S-19264T (=DSM 44701T), isolated from a smear-ripened cheese.</title>
        <authorList>
            <consortium name="US DOE Joint Genome Institute (JGI-PGF)"/>
            <person name="Walter F."/>
            <person name="Albersmeier A."/>
            <person name="Kalinowski J."/>
            <person name="Ruckert C."/>
        </authorList>
    </citation>
    <scope>NUCLEOTIDE SEQUENCE</scope>
    <source>
        <strain evidence="5">CGMCC 4.7299</strain>
    </source>
</reference>
<proteinExistence type="inferred from homology"/>
<dbReference type="Pfam" id="PF08241">
    <property type="entry name" value="Methyltransf_11"/>
    <property type="match status" value="1"/>
</dbReference>
<dbReference type="PANTHER" id="PTHR44942">
    <property type="entry name" value="METHYLTRANSF_11 DOMAIN-CONTAINING PROTEIN"/>
    <property type="match status" value="1"/>
</dbReference>
<dbReference type="Proteomes" id="UP000656042">
    <property type="component" value="Unassembled WGS sequence"/>
</dbReference>
<dbReference type="CDD" id="cd02440">
    <property type="entry name" value="AdoMet_MTases"/>
    <property type="match status" value="1"/>
</dbReference>
<dbReference type="GO" id="GO:0008757">
    <property type="term" value="F:S-adenosylmethionine-dependent methyltransferase activity"/>
    <property type="evidence" value="ECO:0007669"/>
    <property type="project" value="InterPro"/>
</dbReference>
<name>A0A8J3FKU0_9ACTN</name>